<accession>A0A9D1AGB8</accession>
<dbReference type="AlphaFoldDB" id="A0A9D1AGB8"/>
<organism evidence="2 3">
    <name type="scientific">Candidatus Coproplasma stercoripullorum</name>
    <dbReference type="NCBI Taxonomy" id="2840751"/>
    <lineage>
        <taxon>Bacteria</taxon>
        <taxon>Bacillati</taxon>
        <taxon>Bacillota</taxon>
        <taxon>Clostridia</taxon>
        <taxon>Eubacteriales</taxon>
        <taxon>Candidatus Coproplasma</taxon>
    </lineage>
</organism>
<feature type="transmembrane region" description="Helical" evidence="1">
    <location>
        <begin position="70"/>
        <end position="93"/>
    </location>
</feature>
<dbReference type="Proteomes" id="UP000824179">
    <property type="component" value="Unassembled WGS sequence"/>
</dbReference>
<keyword evidence="1" id="KW-1133">Transmembrane helix</keyword>
<evidence type="ECO:0000313" key="3">
    <source>
        <dbReference type="Proteomes" id="UP000824179"/>
    </source>
</evidence>
<evidence type="ECO:0008006" key="4">
    <source>
        <dbReference type="Google" id="ProtNLM"/>
    </source>
</evidence>
<protein>
    <recommendedName>
        <fullName evidence="4">DUF4367 domain-containing protein</fullName>
    </recommendedName>
</protein>
<keyword evidence="1" id="KW-0472">Membrane</keyword>
<name>A0A9D1AGB8_9FIRM</name>
<evidence type="ECO:0000313" key="2">
    <source>
        <dbReference type="EMBL" id="HIR39484.1"/>
    </source>
</evidence>
<evidence type="ECO:0000256" key="1">
    <source>
        <dbReference type="SAM" id="Phobius"/>
    </source>
</evidence>
<sequence length="240" mass="27074">MTENETEKRIKAEVNKTEVEKFSSRWDRIKGRLNSSASSEGETAEIKEREMSAVQVTARGNARGGRNLKLIAAVTAVAILMFAAAGVIIWQAVNPDRFGITMSQIYSEVVEEEQFYSSIEERGYELADMSVVQEDIDVYHLRRYRGDKKICGGYIEFLSRIKGYYGEIYFYDKSVADMDPVGDGCSVHNEGSTQIRYITALADDGLYDTVAEFSFKELNYYVAYTSFSDNALEIMCSMVS</sequence>
<comment type="caution">
    <text evidence="2">The sequence shown here is derived from an EMBL/GenBank/DDBJ whole genome shotgun (WGS) entry which is preliminary data.</text>
</comment>
<dbReference type="EMBL" id="DVHB01000065">
    <property type="protein sequence ID" value="HIR39484.1"/>
    <property type="molecule type" value="Genomic_DNA"/>
</dbReference>
<keyword evidence="1" id="KW-0812">Transmembrane</keyword>
<gene>
    <name evidence="2" type="ORF">IAB90_03785</name>
</gene>
<reference evidence="2" key="1">
    <citation type="submission" date="2020-10" db="EMBL/GenBank/DDBJ databases">
        <authorList>
            <person name="Gilroy R."/>
        </authorList>
    </citation>
    <scope>NUCLEOTIDE SEQUENCE</scope>
    <source>
        <strain evidence="2">ChiW25-3613</strain>
    </source>
</reference>
<reference evidence="2" key="2">
    <citation type="journal article" date="2021" name="PeerJ">
        <title>Extensive microbial diversity within the chicken gut microbiome revealed by metagenomics and culture.</title>
        <authorList>
            <person name="Gilroy R."/>
            <person name="Ravi A."/>
            <person name="Getino M."/>
            <person name="Pursley I."/>
            <person name="Horton D.L."/>
            <person name="Alikhan N.F."/>
            <person name="Baker D."/>
            <person name="Gharbi K."/>
            <person name="Hall N."/>
            <person name="Watson M."/>
            <person name="Adriaenssens E.M."/>
            <person name="Foster-Nyarko E."/>
            <person name="Jarju S."/>
            <person name="Secka A."/>
            <person name="Antonio M."/>
            <person name="Oren A."/>
            <person name="Chaudhuri R.R."/>
            <person name="La Ragione R."/>
            <person name="Hildebrand F."/>
            <person name="Pallen M.J."/>
        </authorList>
    </citation>
    <scope>NUCLEOTIDE SEQUENCE</scope>
    <source>
        <strain evidence="2">ChiW25-3613</strain>
    </source>
</reference>
<proteinExistence type="predicted"/>